<sequence>MNSQNSNQYDDNKENMPNEQNLQQNMFQIGSQVTENDQNKVEGQKKNNKRTLETLYTDFDKQKSFQSLIDSLSVILQDIGLEDKNQKDCSLQMSQNEQNELNGILKDLRIEENQLKEFKMSCHKNIDNFDKEQDMLLNLQRICKKLQKLRFEDQYDDITKFDIQQDEIIGLNEQIKKLVLSKNDEIKKLITSIQQLDKTISEFQENLKNLKQNQKSNDLNNQSQLQQIDSQKLRKDLKFVIIGDKKIELSDMQIKIINAPLNQNLLVQSVAGSGKTTTMAIRVQRMIQDGIKPEEMMILTFNITAGQAQDWKY</sequence>
<feature type="domain" description="UvrD-like helicase ATP-binding" evidence="6">
    <location>
        <begin position="251"/>
        <end position="305"/>
    </location>
</feature>
<evidence type="ECO:0000313" key="7">
    <source>
        <dbReference type="EMBL" id="KRX07572.1"/>
    </source>
</evidence>
<keyword evidence="3" id="KW-0347">Helicase</keyword>
<dbReference type="GO" id="GO:0016787">
    <property type="term" value="F:hydrolase activity"/>
    <property type="evidence" value="ECO:0007669"/>
    <property type="project" value="UniProtKB-KW"/>
</dbReference>
<dbReference type="AlphaFoldDB" id="A0A0V0QZB1"/>
<protein>
    <submittedName>
        <fullName evidence="7">p-loop containing nucleoside triphosphate hydrolase</fullName>
    </submittedName>
</protein>
<feature type="coiled-coil region" evidence="5">
    <location>
        <begin position="186"/>
        <end position="213"/>
    </location>
</feature>
<evidence type="ECO:0000256" key="2">
    <source>
        <dbReference type="ARBA" id="ARBA00022801"/>
    </source>
</evidence>
<keyword evidence="1" id="KW-0547">Nucleotide-binding</keyword>
<dbReference type="GO" id="GO:0005524">
    <property type="term" value="F:ATP binding"/>
    <property type="evidence" value="ECO:0007669"/>
    <property type="project" value="UniProtKB-KW"/>
</dbReference>
<comment type="caution">
    <text evidence="7">The sequence shown here is derived from an EMBL/GenBank/DDBJ whole genome shotgun (WGS) entry which is preliminary data.</text>
</comment>
<keyword evidence="5" id="KW-0175">Coiled coil</keyword>
<dbReference type="Pfam" id="PF00580">
    <property type="entry name" value="UvrD-helicase"/>
    <property type="match status" value="1"/>
</dbReference>
<gene>
    <name evidence="7" type="ORF">PPERSA_11121</name>
</gene>
<evidence type="ECO:0000256" key="3">
    <source>
        <dbReference type="ARBA" id="ARBA00022806"/>
    </source>
</evidence>
<dbReference type="InterPro" id="IPR014016">
    <property type="entry name" value="UvrD-like_ATP-bd"/>
</dbReference>
<keyword evidence="8" id="KW-1185">Reference proteome</keyword>
<dbReference type="GO" id="GO:0004386">
    <property type="term" value="F:helicase activity"/>
    <property type="evidence" value="ECO:0007669"/>
    <property type="project" value="UniProtKB-KW"/>
</dbReference>
<evidence type="ECO:0000256" key="1">
    <source>
        <dbReference type="ARBA" id="ARBA00022741"/>
    </source>
</evidence>
<reference evidence="7 8" key="1">
    <citation type="journal article" date="2015" name="Sci. Rep.">
        <title>Genome of the facultative scuticociliatosis pathogen Pseudocohnilembus persalinus provides insight into its virulence through horizontal gene transfer.</title>
        <authorList>
            <person name="Xiong J."/>
            <person name="Wang G."/>
            <person name="Cheng J."/>
            <person name="Tian M."/>
            <person name="Pan X."/>
            <person name="Warren A."/>
            <person name="Jiang C."/>
            <person name="Yuan D."/>
            <person name="Miao W."/>
        </authorList>
    </citation>
    <scope>NUCLEOTIDE SEQUENCE [LARGE SCALE GENOMIC DNA]</scope>
    <source>
        <strain evidence="7">36N120E</strain>
    </source>
</reference>
<evidence type="ECO:0000256" key="4">
    <source>
        <dbReference type="ARBA" id="ARBA00022840"/>
    </source>
</evidence>
<proteinExistence type="predicted"/>
<dbReference type="InterPro" id="IPR027417">
    <property type="entry name" value="P-loop_NTPase"/>
</dbReference>
<keyword evidence="2 7" id="KW-0378">Hydrolase</keyword>
<accession>A0A0V0QZB1</accession>
<dbReference type="Proteomes" id="UP000054937">
    <property type="component" value="Unassembled WGS sequence"/>
</dbReference>
<dbReference type="EMBL" id="LDAU01000082">
    <property type="protein sequence ID" value="KRX07572.1"/>
    <property type="molecule type" value="Genomic_DNA"/>
</dbReference>
<dbReference type="Gene3D" id="3.40.50.300">
    <property type="entry name" value="P-loop containing nucleotide triphosphate hydrolases"/>
    <property type="match status" value="1"/>
</dbReference>
<evidence type="ECO:0000259" key="6">
    <source>
        <dbReference type="Pfam" id="PF00580"/>
    </source>
</evidence>
<dbReference type="OrthoDB" id="1470711at2759"/>
<name>A0A0V0QZB1_PSEPJ</name>
<evidence type="ECO:0000256" key="5">
    <source>
        <dbReference type="SAM" id="Coils"/>
    </source>
</evidence>
<dbReference type="InParanoid" id="A0A0V0QZB1"/>
<organism evidence="7 8">
    <name type="scientific">Pseudocohnilembus persalinus</name>
    <name type="common">Ciliate</name>
    <dbReference type="NCBI Taxonomy" id="266149"/>
    <lineage>
        <taxon>Eukaryota</taxon>
        <taxon>Sar</taxon>
        <taxon>Alveolata</taxon>
        <taxon>Ciliophora</taxon>
        <taxon>Intramacronucleata</taxon>
        <taxon>Oligohymenophorea</taxon>
        <taxon>Scuticociliatia</taxon>
        <taxon>Philasterida</taxon>
        <taxon>Pseudocohnilembidae</taxon>
        <taxon>Pseudocohnilembus</taxon>
    </lineage>
</organism>
<dbReference type="SUPFAM" id="SSF52540">
    <property type="entry name" value="P-loop containing nucleoside triphosphate hydrolases"/>
    <property type="match status" value="2"/>
</dbReference>
<keyword evidence="4" id="KW-0067">ATP-binding</keyword>
<evidence type="ECO:0000313" key="8">
    <source>
        <dbReference type="Proteomes" id="UP000054937"/>
    </source>
</evidence>